<dbReference type="GeneID" id="81372126"/>
<proteinExistence type="predicted"/>
<dbReference type="Gene3D" id="1.20.1740.10">
    <property type="entry name" value="Amino acid/polyamine transporter I"/>
    <property type="match status" value="1"/>
</dbReference>
<feature type="transmembrane region" description="Helical" evidence="6">
    <location>
        <begin position="410"/>
        <end position="432"/>
    </location>
</feature>
<keyword evidence="2" id="KW-0813">Transport</keyword>
<evidence type="ECO:0000256" key="2">
    <source>
        <dbReference type="ARBA" id="ARBA00022448"/>
    </source>
</evidence>
<reference evidence="7" key="1">
    <citation type="submission" date="2022-12" db="EMBL/GenBank/DDBJ databases">
        <authorList>
            <person name="Petersen C."/>
        </authorList>
    </citation>
    <scope>NUCLEOTIDE SEQUENCE</scope>
    <source>
        <strain evidence="7">IBT 29677</strain>
    </source>
</reference>
<feature type="transmembrane region" description="Helical" evidence="6">
    <location>
        <begin position="84"/>
        <end position="104"/>
    </location>
</feature>
<keyword evidence="4 6" id="KW-1133">Transmembrane helix</keyword>
<evidence type="ECO:0000256" key="5">
    <source>
        <dbReference type="ARBA" id="ARBA00023136"/>
    </source>
</evidence>
<dbReference type="EMBL" id="JAPZBU010000009">
    <property type="protein sequence ID" value="KAJ5385968.1"/>
    <property type="molecule type" value="Genomic_DNA"/>
</dbReference>
<protein>
    <recommendedName>
        <fullName evidence="9">Amino acid permease/ SLC12A domain-containing protein</fullName>
    </recommendedName>
</protein>
<evidence type="ECO:0008006" key="9">
    <source>
        <dbReference type="Google" id="ProtNLM"/>
    </source>
</evidence>
<comment type="subcellular location">
    <subcellularLocation>
        <location evidence="1">Membrane</location>
        <topology evidence="1">Multi-pass membrane protein</topology>
    </subcellularLocation>
</comment>
<feature type="transmembrane region" description="Helical" evidence="6">
    <location>
        <begin position="483"/>
        <end position="505"/>
    </location>
</feature>
<feature type="transmembrane region" description="Helical" evidence="6">
    <location>
        <begin position="453"/>
        <end position="471"/>
    </location>
</feature>
<dbReference type="InterPro" id="IPR002293">
    <property type="entry name" value="AA/rel_permease1"/>
</dbReference>
<keyword evidence="3 6" id="KW-0812">Transmembrane</keyword>
<organism evidence="7 8">
    <name type="scientific">Penicillium cosmopolitanum</name>
    <dbReference type="NCBI Taxonomy" id="1131564"/>
    <lineage>
        <taxon>Eukaryota</taxon>
        <taxon>Fungi</taxon>
        <taxon>Dikarya</taxon>
        <taxon>Ascomycota</taxon>
        <taxon>Pezizomycotina</taxon>
        <taxon>Eurotiomycetes</taxon>
        <taxon>Eurotiomycetidae</taxon>
        <taxon>Eurotiales</taxon>
        <taxon>Aspergillaceae</taxon>
        <taxon>Penicillium</taxon>
    </lineage>
</organism>
<feature type="transmembrane region" description="Helical" evidence="6">
    <location>
        <begin position="384"/>
        <end position="404"/>
    </location>
</feature>
<feature type="transmembrane region" description="Helical" evidence="6">
    <location>
        <begin position="199"/>
        <end position="219"/>
    </location>
</feature>
<feature type="transmembrane region" description="Helical" evidence="6">
    <location>
        <begin position="331"/>
        <end position="350"/>
    </location>
</feature>
<feature type="transmembrane region" description="Helical" evidence="6">
    <location>
        <begin position="280"/>
        <end position="301"/>
    </location>
</feature>
<dbReference type="OrthoDB" id="4476201at2759"/>
<reference evidence="7" key="2">
    <citation type="journal article" date="2023" name="IMA Fungus">
        <title>Comparative genomic study of the Penicillium genus elucidates a diverse pangenome and 15 lateral gene transfer events.</title>
        <authorList>
            <person name="Petersen C."/>
            <person name="Sorensen T."/>
            <person name="Nielsen M.R."/>
            <person name="Sondergaard T.E."/>
            <person name="Sorensen J.L."/>
            <person name="Fitzpatrick D.A."/>
            <person name="Frisvad J.C."/>
            <person name="Nielsen K.L."/>
        </authorList>
    </citation>
    <scope>NUCLEOTIDE SEQUENCE</scope>
    <source>
        <strain evidence="7">IBT 29677</strain>
    </source>
</reference>
<dbReference type="GO" id="GO:0022857">
    <property type="term" value="F:transmembrane transporter activity"/>
    <property type="evidence" value="ECO:0007669"/>
    <property type="project" value="InterPro"/>
</dbReference>
<dbReference type="PANTHER" id="PTHR45649:SF19">
    <property type="entry name" value="TRANSPORTER, PUTATIVE (EUROFUNG)-RELATED"/>
    <property type="match status" value="1"/>
</dbReference>
<keyword evidence="5 6" id="KW-0472">Membrane</keyword>
<evidence type="ECO:0000256" key="3">
    <source>
        <dbReference type="ARBA" id="ARBA00022692"/>
    </source>
</evidence>
<feature type="transmembrane region" description="Helical" evidence="6">
    <location>
        <begin position="168"/>
        <end position="187"/>
    </location>
</feature>
<keyword evidence="8" id="KW-1185">Reference proteome</keyword>
<evidence type="ECO:0000313" key="8">
    <source>
        <dbReference type="Proteomes" id="UP001147747"/>
    </source>
</evidence>
<dbReference type="GO" id="GO:0016020">
    <property type="term" value="C:membrane"/>
    <property type="evidence" value="ECO:0007669"/>
    <property type="project" value="UniProtKB-SubCell"/>
</dbReference>
<evidence type="ECO:0000256" key="4">
    <source>
        <dbReference type="ARBA" id="ARBA00022989"/>
    </source>
</evidence>
<dbReference type="PIRSF" id="PIRSF006060">
    <property type="entry name" value="AA_transporter"/>
    <property type="match status" value="1"/>
</dbReference>
<sequence>MESGEMKVEKASIEAERQPGQMESLVGQVQLKGLDLHTEGGRKMSYLETISASWVICDSWAGLAGTVALAISQGGPVTLIYGPILIFILVGACTLTLAELASVYPTAGGQYHWTSILAPKRVNRSLSYCCGITNMFSWIAICTGIAIIPAQCIVGMIVFYNPNFTPQPWHSFLIYQAINGCVLLYNITLLKRSLWIHDVSFFVTLASFLVITITCVAKSAPHYEPSVNVWGTFLNGSGWSSGGVAFLTGLVTPNYMYAGIDGALHLAEECIDAAIVVPRALMSTLIIGFVTSFAFMIAMLYCTSDLDAVVASSTGVPIYEMWRQATQSNTAATVFIVLLCCAATFALIGAQQTASRLTWSLARDRAIMGSHWLSQIHSQCQVPVWGLIFNFAVMFIIGCVYLGSSSAFNAFIGTGLVLQHISYAFPAALLLYRKRSETWLPGDRSFRLPGLSGFAVNIITICFAILVLIFYDFPTSLPVSGSSMNYTAAVLGVMALCGILNWALYARTKYHGPRLLQSSE</sequence>
<dbReference type="Proteomes" id="UP001147747">
    <property type="component" value="Unassembled WGS sequence"/>
</dbReference>
<dbReference type="PANTHER" id="PTHR45649">
    <property type="entry name" value="AMINO-ACID PERMEASE BAT1"/>
    <property type="match status" value="1"/>
</dbReference>
<gene>
    <name evidence="7" type="ORF">N7509_008509</name>
</gene>
<dbReference type="AlphaFoldDB" id="A0A9X0B2R9"/>
<feature type="transmembrane region" description="Helical" evidence="6">
    <location>
        <begin position="125"/>
        <end position="148"/>
    </location>
</feature>
<name>A0A9X0B2R9_9EURO</name>
<dbReference type="RefSeq" id="XP_056483766.1">
    <property type="nucleotide sequence ID" value="XM_056633146.1"/>
</dbReference>
<comment type="caution">
    <text evidence="7">The sequence shown here is derived from an EMBL/GenBank/DDBJ whole genome shotgun (WGS) entry which is preliminary data.</text>
</comment>
<feature type="transmembrane region" description="Helical" evidence="6">
    <location>
        <begin position="239"/>
        <end position="260"/>
    </location>
</feature>
<evidence type="ECO:0000256" key="1">
    <source>
        <dbReference type="ARBA" id="ARBA00004141"/>
    </source>
</evidence>
<accession>A0A9X0B2R9</accession>
<evidence type="ECO:0000313" key="7">
    <source>
        <dbReference type="EMBL" id="KAJ5385968.1"/>
    </source>
</evidence>
<dbReference type="Pfam" id="PF13520">
    <property type="entry name" value="AA_permease_2"/>
    <property type="match status" value="1"/>
</dbReference>
<evidence type="ECO:0000256" key="6">
    <source>
        <dbReference type="SAM" id="Phobius"/>
    </source>
</evidence>
<feature type="transmembrane region" description="Helical" evidence="6">
    <location>
        <begin position="52"/>
        <end position="72"/>
    </location>
</feature>